<dbReference type="Proteomes" id="UP000279236">
    <property type="component" value="Unassembled WGS sequence"/>
</dbReference>
<dbReference type="SMART" id="SM01130">
    <property type="entry name" value="DHDPS"/>
    <property type="match status" value="1"/>
</dbReference>
<feature type="binding site" evidence="5">
    <location>
        <position position="54"/>
    </location>
    <ligand>
        <name>pyruvate</name>
        <dbReference type="ChEBI" id="CHEBI:15361"/>
    </ligand>
</feature>
<dbReference type="PRINTS" id="PR00146">
    <property type="entry name" value="DHPICSNTHASE"/>
</dbReference>
<dbReference type="Gene3D" id="3.20.20.70">
    <property type="entry name" value="Aldolase class I"/>
    <property type="match status" value="1"/>
</dbReference>
<dbReference type="RefSeq" id="XP_028476251.1">
    <property type="nucleotide sequence ID" value="XM_028623318.1"/>
</dbReference>
<evidence type="ECO:0000256" key="5">
    <source>
        <dbReference type="PIRSR" id="PIRSR001365-2"/>
    </source>
</evidence>
<dbReference type="GeneID" id="39592531"/>
<proteinExistence type="inferred from homology"/>
<evidence type="ECO:0008006" key="8">
    <source>
        <dbReference type="Google" id="ProtNLM"/>
    </source>
</evidence>
<protein>
    <recommendedName>
        <fullName evidence="8">4-hydroxy-2-oxoglutarate aldolase, mitochondrial</fullName>
    </recommendedName>
</protein>
<organism evidence="6 7">
    <name type="scientific">Apiotrichum porosum</name>
    <dbReference type="NCBI Taxonomy" id="105984"/>
    <lineage>
        <taxon>Eukaryota</taxon>
        <taxon>Fungi</taxon>
        <taxon>Dikarya</taxon>
        <taxon>Basidiomycota</taxon>
        <taxon>Agaricomycotina</taxon>
        <taxon>Tremellomycetes</taxon>
        <taxon>Trichosporonales</taxon>
        <taxon>Trichosporonaceae</taxon>
        <taxon>Apiotrichum</taxon>
    </lineage>
</organism>
<dbReference type="InterPro" id="IPR013785">
    <property type="entry name" value="Aldolase_TIM"/>
</dbReference>
<evidence type="ECO:0000256" key="2">
    <source>
        <dbReference type="ARBA" id="ARBA00023270"/>
    </source>
</evidence>
<accession>A0A427XSG4</accession>
<sequence length="326" mass="33904">MPADVAPLPAGIYCPVITFFDDSAAQALDLKLHEQHCEMLAAAGCHGVVVMGSTGEAVTLSREERKQLVRGAKAAVSRAALPNSPGLIIAGTVGAQSTQQAIELAVDAAAEGADYILVLPPSYYPGPMTNDALQGFFEDVADASPIPLIIYSYPAVSGGINMDTDLLGALARHPRIVGIKHTDHDVGKIARLAAQDFGSPFTVLGGATDYILGTLAYGGEGAITGMANVAPRVCVEIFNLYNAGKHAEALKYASVVSRAEWSLGRGGILGTKWAVTYANGYPEKSALARKPLPLCPEAAKAYVRSECEGVLALEKELAKAAGVNGV</sequence>
<dbReference type="PROSITE" id="PS00665">
    <property type="entry name" value="DHDPS_1"/>
    <property type="match status" value="1"/>
</dbReference>
<dbReference type="InterPro" id="IPR020624">
    <property type="entry name" value="Schiff_base-form_aldolases_CS"/>
</dbReference>
<evidence type="ECO:0000313" key="6">
    <source>
        <dbReference type="EMBL" id="RSH81796.1"/>
    </source>
</evidence>
<comment type="caution">
    <text evidence="6">The sequence shown here is derived from an EMBL/GenBank/DDBJ whole genome shotgun (WGS) entry which is preliminary data.</text>
</comment>
<evidence type="ECO:0000256" key="1">
    <source>
        <dbReference type="ARBA" id="ARBA00023239"/>
    </source>
</evidence>
<evidence type="ECO:0000256" key="3">
    <source>
        <dbReference type="PIRNR" id="PIRNR001365"/>
    </source>
</evidence>
<reference evidence="6 7" key="1">
    <citation type="submission" date="2018-11" db="EMBL/GenBank/DDBJ databases">
        <title>Genome sequence of Apiotrichum porosum DSM 27194.</title>
        <authorList>
            <person name="Aliyu H."/>
            <person name="Gorte O."/>
            <person name="Ochsenreither K."/>
        </authorList>
    </citation>
    <scope>NUCLEOTIDE SEQUENCE [LARGE SCALE GENOMIC DNA]</scope>
    <source>
        <strain evidence="6 7">DSM 27194</strain>
    </source>
</reference>
<dbReference type="Pfam" id="PF00701">
    <property type="entry name" value="DHDPS"/>
    <property type="match status" value="1"/>
</dbReference>
<dbReference type="CDD" id="cd00408">
    <property type="entry name" value="DHDPS-like"/>
    <property type="match status" value="1"/>
</dbReference>
<dbReference type="PANTHER" id="PTHR12128">
    <property type="entry name" value="DIHYDRODIPICOLINATE SYNTHASE"/>
    <property type="match status" value="1"/>
</dbReference>
<evidence type="ECO:0000256" key="4">
    <source>
        <dbReference type="PIRSR" id="PIRSR001365-1"/>
    </source>
</evidence>
<dbReference type="AlphaFoldDB" id="A0A427XSG4"/>
<comment type="similarity">
    <text evidence="3">Belongs to the DapA family.</text>
</comment>
<dbReference type="OrthoDB" id="191315at2759"/>
<feature type="active site" description="Schiff-base intermediate with substrate" evidence="4">
    <location>
        <position position="180"/>
    </location>
</feature>
<dbReference type="InterPro" id="IPR002220">
    <property type="entry name" value="DapA-like"/>
</dbReference>
<feature type="active site" description="Proton donor/acceptor" evidence="4">
    <location>
        <position position="151"/>
    </location>
</feature>
<keyword evidence="7" id="KW-1185">Reference proteome</keyword>
<name>A0A427XSG4_9TREE</name>
<feature type="binding site" evidence="5">
    <location>
        <position position="223"/>
    </location>
    <ligand>
        <name>pyruvate</name>
        <dbReference type="ChEBI" id="CHEBI:15361"/>
    </ligand>
</feature>
<dbReference type="PIRSF" id="PIRSF001365">
    <property type="entry name" value="DHDPS"/>
    <property type="match status" value="1"/>
</dbReference>
<dbReference type="SUPFAM" id="SSF51569">
    <property type="entry name" value="Aldolase"/>
    <property type="match status" value="1"/>
</dbReference>
<dbReference type="EMBL" id="RSCE01000006">
    <property type="protein sequence ID" value="RSH81796.1"/>
    <property type="molecule type" value="Genomic_DNA"/>
</dbReference>
<keyword evidence="1 3" id="KW-0456">Lyase</keyword>
<dbReference type="STRING" id="105984.A0A427XSG4"/>
<dbReference type="PANTHER" id="PTHR12128:SF66">
    <property type="entry name" value="4-HYDROXY-2-OXOGLUTARATE ALDOLASE, MITOCHONDRIAL"/>
    <property type="match status" value="1"/>
</dbReference>
<evidence type="ECO:0000313" key="7">
    <source>
        <dbReference type="Proteomes" id="UP000279236"/>
    </source>
</evidence>
<dbReference type="GO" id="GO:0008840">
    <property type="term" value="F:4-hydroxy-tetrahydrodipicolinate synthase activity"/>
    <property type="evidence" value="ECO:0007669"/>
    <property type="project" value="TreeGrafter"/>
</dbReference>
<gene>
    <name evidence="6" type="ORF">EHS24_007988</name>
</gene>
<keyword evidence="2" id="KW-0704">Schiff base</keyword>